<dbReference type="SUPFAM" id="SSF56436">
    <property type="entry name" value="C-type lectin-like"/>
    <property type="match status" value="2"/>
</dbReference>
<dbReference type="PROSITE" id="PS50041">
    <property type="entry name" value="C_TYPE_LECTIN_2"/>
    <property type="match status" value="2"/>
</dbReference>
<keyword evidence="3" id="KW-0732">Signal</keyword>
<dbReference type="Gene3D" id="2.60.120.260">
    <property type="entry name" value="Galactose-binding domain-like"/>
    <property type="match status" value="2"/>
</dbReference>
<keyword evidence="2 8" id="KW-0645">Protease</keyword>
<keyword evidence="5 8" id="KW-0378">Hydrolase</keyword>
<evidence type="ECO:0000256" key="7">
    <source>
        <dbReference type="ARBA" id="ARBA00022837"/>
    </source>
</evidence>
<dbReference type="InterPro" id="IPR011042">
    <property type="entry name" value="6-blade_b-propeller_TolB-like"/>
</dbReference>
<dbReference type="InterPro" id="IPR013320">
    <property type="entry name" value="ConA-like_dom_sf"/>
</dbReference>
<dbReference type="Proteomes" id="UP001525890">
    <property type="component" value="Unassembled WGS sequence"/>
</dbReference>
<dbReference type="CDD" id="cd01951">
    <property type="entry name" value="lectin_L-type"/>
    <property type="match status" value="1"/>
</dbReference>
<gene>
    <name evidence="12" type="ORF">NG799_23010</name>
</gene>
<dbReference type="PANTHER" id="PTHR42884:SF14">
    <property type="entry name" value="NEUROENDOCRINE CONVERTASE 1"/>
    <property type="match status" value="1"/>
</dbReference>
<protein>
    <submittedName>
        <fullName evidence="12">SBBP repeat-containing protein</fullName>
    </submittedName>
</protein>
<dbReference type="InterPro" id="IPR023827">
    <property type="entry name" value="Peptidase_S8_Asp-AS"/>
</dbReference>
<dbReference type="Pfam" id="PF06739">
    <property type="entry name" value="SBBP"/>
    <property type="match status" value="6"/>
</dbReference>
<dbReference type="InterPro" id="IPR011047">
    <property type="entry name" value="Quinoprotein_ADH-like_sf"/>
</dbReference>
<dbReference type="InterPro" id="IPR036852">
    <property type="entry name" value="Peptidase_S8/S53_dom_sf"/>
</dbReference>
<dbReference type="InterPro" id="IPR003644">
    <property type="entry name" value="Calx_beta"/>
</dbReference>
<evidence type="ECO:0000313" key="12">
    <source>
        <dbReference type="EMBL" id="MCT7969190.1"/>
    </source>
</evidence>
<evidence type="ECO:0000256" key="8">
    <source>
        <dbReference type="PROSITE-ProRule" id="PRU01240"/>
    </source>
</evidence>
<dbReference type="Gene3D" id="2.40.10.500">
    <property type="match status" value="1"/>
</dbReference>
<evidence type="ECO:0000256" key="5">
    <source>
        <dbReference type="ARBA" id="ARBA00022801"/>
    </source>
</evidence>
<dbReference type="SMART" id="SM00034">
    <property type="entry name" value="CLECT"/>
    <property type="match status" value="2"/>
</dbReference>
<dbReference type="PROSITE" id="PS00136">
    <property type="entry name" value="SUBTILASE_ASP"/>
    <property type="match status" value="1"/>
</dbReference>
<dbReference type="PROSITE" id="PS51892">
    <property type="entry name" value="SUBTILASE"/>
    <property type="match status" value="1"/>
</dbReference>
<evidence type="ECO:0000313" key="13">
    <source>
        <dbReference type="Proteomes" id="UP001525890"/>
    </source>
</evidence>
<dbReference type="Gene3D" id="2.80.10.50">
    <property type="match status" value="1"/>
</dbReference>
<evidence type="ECO:0000256" key="9">
    <source>
        <dbReference type="SAM" id="MobiDB-lite"/>
    </source>
</evidence>
<dbReference type="InterPro" id="IPR006946">
    <property type="entry name" value="DGR2-like_dom"/>
</dbReference>
<dbReference type="InterPro" id="IPR022398">
    <property type="entry name" value="Peptidase_S8_His-AS"/>
</dbReference>
<reference evidence="12 13" key="1">
    <citation type="journal article" date="2022" name="Front. Microbiol.">
        <title>High genomic differentiation and limited gene flow indicate recent cryptic speciation within the genus Laspinema (cyanobacteria).</title>
        <authorList>
            <person name="Stanojkovic A."/>
            <person name="Skoupy S."/>
            <person name="Skaloud P."/>
            <person name="Dvorak P."/>
        </authorList>
    </citation>
    <scope>NUCLEOTIDE SEQUENCE [LARGE SCALE GENOMIC DNA]</scope>
    <source>
        <strain evidence="12 13">D2a</strain>
    </source>
</reference>
<dbReference type="Pfam" id="PF03160">
    <property type="entry name" value="Calx-beta"/>
    <property type="match status" value="5"/>
</dbReference>
<sequence length="4070" mass="442036">MMPDNLLGNESGSFSGFLSEENQNNTFTNLEGGDPKSQAIAPLIPNEPLEVHDPSLNYNQEETATQLKQAADQFITQAETDFILNSSLDNSLQSLEPHEIKAENVITDKDPLLRSEVGTGDYDSLTGGEQITEREESPLLANHQPSENQTPSSSSTVEKSLNYQSGFFTITDPSGLVTFDHLFDGGGYSHGELAIFSLAGLKPNQLSSSELVKEAARRALSNSEEGYVVISDNQEGARFYGELGEPDYNQGEYLGIKSFQMRPGDTFGLMLVPNGSVAELLENPQLGGVKKPIFSMSLENPHNIEQFSQVVDMNVFQMADVLGDGHTFALEDIRIVNNNSDQDYNDIIFQVRGATAQALHLDRLLEEGLFKKDWRELELGQSILGYAQLAVAAANDLLDEPLTADLSDPVRYGVERAENLNNYDPELLEAQTDWVIWFAPNPYIEVSQIASLLGADLVKATGQIEHTYIWKFPEAISAQEVQQRLADLVGGDFAYPLVPIELKKPQFIPDESLLKDQWHLPDTSEVNGNASEGANAINAWDWSTGKGVVIAIVDDGVQQEHPDLIDRFKYATENGLNLDLNDIEDAGGDPVFAQVETTFATSTRIEFSDGPVESIQDLFGLSNRLRWMNEEMSWNELFGLSNPIRWSDEEELSWNELFGLSNRIRWSEDPEQFLEGLFGLSNRIRWADDSEMNLEELFGLSNRLRWAEDAELLQQDFAGLGDRTLIWSEGDEQDEEVSLEELFGLSNRIRWSGNTDQFLEELFGLSNRIRWSDGSEVTVEQLFGLSNRIRWSEDPQLLLEDLFGLSNRIRWSDEALAANWEEIFTQAEFLQNISDPEAFLTALFGEGDWIQSEDGTAISWDELFGLSNRIRWSSEPELFWDSLFGLSNRIRWSEDPVLFWDTLFGMSNRVRWMEDSELSWDWTELFGLSNRIRWSEDAGLFLEDLFGLSNRIRWSDDRPIDWTELVSNLHEILAAEPEERAELWETWYGGENALIWSSDKIPVSWQELGAVVTDIDWSKTLDESWSWKQLFGLSNRIRWSEDAPPPPYHPAGMHGTAVAGVAGAAGTQRGGVSGGAPDADLAAIQLTADKVTDEKIATAISHAYHGIDIYNNSWKPADAFVSPGLSLAALENNALEGRDGLGNIIIFAGGNDGWDGGDVNYNPFANSRYVIPVAAIDYQGQQSWYSEPGASLLVSASSSSAYRDGTSVGITTTDLVGEQGYSDGNYTDRFGGTSSAAPLVSGIVALMLEANPNLTWRDVQHILVETTQKNDPNHRDWVQNGAGLWVNHSYGFGAVDATLAVQAAMNWEVVQPEIAITSGAIDIVGLDADGNIDHTILDRLPQNNSTGVVIPDFDATGITDSVTIFEDIKIEKIEIVFDATGLYRGDLEIVLIAPDGTESVLAQPRFDDGTAYQNWVFTSARHWGESSLGEWQLRVRDLMSGDVGTWNGWKLNFYGTENDATTVSVTATDANATEDGNAGQLVFTRDGGDINKALMARYSITGTATNGTDYQELTGTVIFQPGQTKVTKGVVPFHDYELEGNETFEITLSDSIGYSLGTKISDIVTIGDSTTTERYGSFIYVNPANGHLYLLSEPDTWFGAQNQAEALGGNLVSINTADEQQWIVDTFGTSQVFHIGLTDSVMYGNEEGNFKWVNGDPITYENWKEGEPNNTPFLPEGEDFSVINMHVAGKWNDRTHLGTFPGIIEIDPATLDQPIVNIMVTDSLAGEDGNAGQIVFQRIGKLDQNLSVNYTLGGDVTNGSDVQALSGNIIIPAGQTLVTLPIIALPDDEIEDNETLVVNLAEGDYEIGTHPSGHVIITDQNPINRIANEVIGRDVSLFEQWMERWQNGETLKQLRPAIIQSAVDGQGNNDAELKIAEFYQEILGRKAETTEIAYWRSRLETGATLSQVRQELEGADFIDTTSYVYTNPTTGNRYFLTTPDTWLGAQEQAQALGGNLVTISNTEENQWLFDTFGSGPKWIGLNDSPIYENTEGNYQWVSGDAVTFVNWGSTPDNVLHTPEGEDFTETNFYGVGTWNDMPSQQNWIRQGIVEIPAPIPDNSWIRQLGTVNTDQSRGVVVDNDGNVYIAGATNGSLDGNANASGINANFSDPFLTKYDAEGNKLWTRQSGSTGFDYYNGIAKDSKGNLYTVGYDDGPGQNGRGDITLTKWDSDGNKLWNQLIGTAAHDWASGVTVDTAGNVYIAGYSQSWSIGSPADALLAKYNSNGNLIWQQTLGSEGEDMARSVVTDAAGNVYVAGVTTGNLDGNTNAGSTDIFLTKYDTSGAKLWTEQLGTPAADGYVYIQNVGGEYRRNVQLAIDSDGNIYLSGTTEGDLNGNTNAGRQDAFLVKYNPNGNQLWTEQVGTAGNDRGWGLTVDRNGIVSWTGTTQGSLNGQPHFGSNDTFVTTLDRDGNFIASRIIATANDDFVQDITSDRSGNIYTTGNSTGSVANTNAGNYDAWVSKNTFVNIGPIISEQPTNLIQNGDFEAVDVSGDWAYLWPNTVPAGFSWSVANGYAELINQIWSGVSGTFNPDGFDQTISLDDATQISQNFATEIGKTYELSFWYAHDPALKNESSTGHIDVTGNNSLFSTTLTHDILSTQDDLQFVKYTTTFTADSNSTTLSFQGDAANSATGFVIDDVRVVPVTELNYEDFSSLEGLNLIGSTVQLGHTLRLTPKKSTGGAGDQAGAVWNATPQSVEDGFETTFQFQINDLGGSGLGGSGGDGFAFVIQNSSADAIGGGGGNIGYRGIDNSLALEFDTYDNNEPGTDYPNGNHLSVHTNGTGQNRSLGATSDIPNLSDGEVHTVKVKYIPGTLQIFMDDLSTPVLTVPVDLGTTLDLDSGKAWVGFAAATAGAWENHDILNWTFSNPPIDETPAEEHSYNWTWTHSGEDLHSGANSVRLASLPNTNNARDQFLANLINIETVDFESFAHNDTPNTLDFGNTTATLSGNLKVQTLPTGTNGGMFPTSGDNYLLSSNDESFTINFNTPQSAFGFTVTDAEGDPFVLTLHREDGTTSELTIPVTASWPANSGSALFFGVTDTDTPFTGVTIRKPANTERIGVDDLIIGQVNPNRISTPTPPNQTLNLTYTEDTPLNLSDVVVSDPDGESTVTLTLSNPAAGVLTTGIGTGQYNATTGVWTANGAVVDVNAALADLQFVPTANFNQDISIALSITDDIAAPLTGAIALQGIPVNDAPTVTTSNLTLTGATENTGFTVTHADLVAATGATDIDGDPLTFRIQTVGSDIPTKNGEPVEAGVTTLSAGEAIVWTPTTVGNAQPAFTATLTDGKVTVATPVTVSIDVNPVTVSIEATDPDATEGGDTGEFTFTRTGDTTTAMTVNFTIEPSIHWGRPQAKNGTDYATIPTSITIPEGETSITLTITSREDTETEWPETVRLQLAEGDGYEINSSEHLDTVVIWDNETPQVQLMAEWYSGQPTNFHRESYASESRNDEHFLLRRIGSLAEDLTVYYSLPGTATNGEDYEELPGSITIPAGKHDVSFTFIPIDDSEVEGDETVEVTLTPDPTYTFMNHQGRIWDRIPLTLVDNDDKPTVEITVSDNQASEYGDPGQFTISRTGDTSNPLTVDYWISTGWWHKAKNGIDYELIPESITIPAGESSITIDINPIDDSELEEDEIVDIYLKSNPNYAMRGTYYAQLKILDNETQSLQSQQQFGTSADDVANSVAVDSAGNTYTVGHTSGNLGGTNAGGSDAFIVKRDSNGSELWEIQLGTAGDDEAKQIAVDSADNLYVLKWSGDPSNSWIAKYDSNGTQQWQNPLGIAGYDITNGALTLSNDGSLYVTGRTTGNIDGTNQGATDTWVGKYDSDGIQTWVKQLGSIDEDEALGIAVDNNGNVYITGETKGSLAGTREGDGDAWVAQLDSSGNLQWQTQLGTTAVDIARSVAVDNNGHVYLGGQTFGWLGETYSGSANDWVGDRDAWWKGIHGDKSGLGGTYYGNGDAWVAQLDSTTGSVNWKRLLGTTNADSGSTVVADSLGNVYLTGTTEGQLGDTQFGANDIFLAKYNVDGGLQWKQQFGSDGDDIVNDMILDITGIYLVGDTTGDLDGLNLGEQDAWILKLS</sequence>
<dbReference type="RefSeq" id="WP_368008663.1">
    <property type="nucleotide sequence ID" value="NZ_JAMXFF010000044.1"/>
</dbReference>
<dbReference type="Gene3D" id="3.40.50.200">
    <property type="entry name" value="Peptidase S8/S53 domain"/>
    <property type="match status" value="2"/>
</dbReference>
<dbReference type="InterPro" id="IPR001304">
    <property type="entry name" value="C-type_lectin-like"/>
</dbReference>
<dbReference type="Gene3D" id="2.120.10.30">
    <property type="entry name" value="TolB, C-terminal domain"/>
    <property type="match status" value="1"/>
</dbReference>
<dbReference type="SMART" id="SM00237">
    <property type="entry name" value="Calx_beta"/>
    <property type="match status" value="4"/>
</dbReference>
<dbReference type="Gene3D" id="3.10.100.10">
    <property type="entry name" value="Mannose-Binding Protein A, subunit A"/>
    <property type="match status" value="2"/>
</dbReference>
<feature type="compositionally biased region" description="Polar residues" evidence="9">
    <location>
        <begin position="143"/>
        <end position="158"/>
    </location>
</feature>
<dbReference type="PROSITE" id="PS51829">
    <property type="entry name" value="P_HOMO_B"/>
    <property type="match status" value="1"/>
</dbReference>
<dbReference type="InterPro" id="IPR025193">
    <property type="entry name" value="DUF4114"/>
</dbReference>
<dbReference type="PROSITE" id="PS00138">
    <property type="entry name" value="SUBTILASE_SER"/>
    <property type="match status" value="1"/>
</dbReference>
<evidence type="ECO:0000256" key="1">
    <source>
        <dbReference type="ARBA" id="ARBA00011073"/>
    </source>
</evidence>
<dbReference type="InterPro" id="IPR016186">
    <property type="entry name" value="C-type_lectin-like/link_sf"/>
</dbReference>
<proteinExistence type="inferred from homology"/>
<feature type="active site" description="Charge relay system" evidence="8">
    <location>
        <position position="1054"/>
    </location>
</feature>
<dbReference type="InterPro" id="IPR023828">
    <property type="entry name" value="Peptidase_S8_Ser-AS"/>
</dbReference>
<keyword evidence="4" id="KW-0677">Repeat</keyword>
<dbReference type="Pfam" id="PF00059">
    <property type="entry name" value="Lectin_C"/>
    <property type="match status" value="2"/>
</dbReference>
<dbReference type="InterPro" id="IPR002884">
    <property type="entry name" value="P_dom"/>
</dbReference>
<evidence type="ECO:0000256" key="4">
    <source>
        <dbReference type="ARBA" id="ARBA00022737"/>
    </source>
</evidence>
<feature type="active site" description="Charge relay system" evidence="8">
    <location>
        <position position="1234"/>
    </location>
</feature>
<feature type="domain" description="P/Homo B" evidence="11">
    <location>
        <begin position="1339"/>
        <end position="1459"/>
    </location>
</feature>
<feature type="active site" description="Charge relay system" evidence="8">
    <location>
        <position position="554"/>
    </location>
</feature>
<keyword evidence="13" id="KW-1185">Reference proteome</keyword>
<dbReference type="Pfam" id="PF04862">
    <property type="entry name" value="DUF642"/>
    <property type="match status" value="1"/>
</dbReference>
<dbReference type="InterPro" id="IPR038081">
    <property type="entry name" value="CalX-like_sf"/>
</dbReference>
<evidence type="ECO:0000256" key="3">
    <source>
        <dbReference type="ARBA" id="ARBA00022729"/>
    </source>
</evidence>
<dbReference type="Pfam" id="PF18483">
    <property type="entry name" value="Lectin_L-type_dom"/>
    <property type="match status" value="1"/>
</dbReference>
<dbReference type="SUPFAM" id="SSF52743">
    <property type="entry name" value="Subtilisin-like"/>
    <property type="match status" value="1"/>
</dbReference>
<dbReference type="InterPro" id="IPR008979">
    <property type="entry name" value="Galactose-bd-like_sf"/>
</dbReference>
<dbReference type="SUPFAM" id="SSF49899">
    <property type="entry name" value="Concanavalin A-like lectins/glucanases"/>
    <property type="match status" value="1"/>
</dbReference>
<dbReference type="SUPFAM" id="SSF50998">
    <property type="entry name" value="Quinoprotein alcohol dehydrogenase-like"/>
    <property type="match status" value="1"/>
</dbReference>
<feature type="region of interest" description="Disordered" evidence="9">
    <location>
        <begin position="138"/>
        <end position="158"/>
    </location>
</feature>
<evidence type="ECO:0000256" key="2">
    <source>
        <dbReference type="ARBA" id="ARBA00022670"/>
    </source>
</evidence>
<dbReference type="InterPro" id="IPR010620">
    <property type="entry name" value="SBBP_repeat"/>
</dbReference>
<evidence type="ECO:0000259" key="11">
    <source>
        <dbReference type="PROSITE" id="PS51829"/>
    </source>
</evidence>
<dbReference type="InterPro" id="IPR016187">
    <property type="entry name" value="CTDL_fold"/>
</dbReference>
<comment type="similarity">
    <text evidence="1 8">Belongs to the peptidase S8 family.</text>
</comment>
<keyword evidence="6 8" id="KW-0720">Serine protease</keyword>
<dbReference type="PANTHER" id="PTHR42884">
    <property type="entry name" value="PROPROTEIN CONVERTASE SUBTILISIN/KEXIN-RELATED"/>
    <property type="match status" value="1"/>
</dbReference>
<dbReference type="Pfam" id="PF13448">
    <property type="entry name" value="DUF4114"/>
    <property type="match status" value="1"/>
</dbReference>
<dbReference type="Gene3D" id="2.60.120.200">
    <property type="match status" value="1"/>
</dbReference>
<evidence type="ECO:0000259" key="10">
    <source>
        <dbReference type="PROSITE" id="PS50041"/>
    </source>
</evidence>
<dbReference type="InterPro" id="IPR056573">
    <property type="entry name" value="Lectin_L-type_dom"/>
</dbReference>
<dbReference type="SUPFAM" id="SSF101898">
    <property type="entry name" value="NHL repeat"/>
    <property type="match status" value="2"/>
</dbReference>
<name>A0ABT2MWT6_9CYAN</name>
<dbReference type="SUPFAM" id="SSF141072">
    <property type="entry name" value="CalX-like"/>
    <property type="match status" value="5"/>
</dbReference>
<organism evidence="12 13">
    <name type="scientific">Laspinema palackyanum D2a</name>
    <dbReference type="NCBI Taxonomy" id="2953684"/>
    <lineage>
        <taxon>Bacteria</taxon>
        <taxon>Bacillati</taxon>
        <taxon>Cyanobacteriota</taxon>
        <taxon>Cyanophyceae</taxon>
        <taxon>Oscillatoriophycideae</taxon>
        <taxon>Oscillatoriales</taxon>
        <taxon>Laspinemataceae</taxon>
        <taxon>Laspinema</taxon>
        <taxon>Laspinema palackyanum</taxon>
    </lineage>
</organism>
<feature type="region of interest" description="Disordered" evidence="9">
    <location>
        <begin position="1"/>
        <end position="41"/>
    </location>
</feature>
<accession>A0ABT2MWT6</accession>
<keyword evidence="7" id="KW-0106">Calcium</keyword>
<feature type="domain" description="C-type lectin" evidence="10">
    <location>
        <begin position="1584"/>
        <end position="1693"/>
    </location>
</feature>
<evidence type="ECO:0000256" key="6">
    <source>
        <dbReference type="ARBA" id="ARBA00022825"/>
    </source>
</evidence>
<dbReference type="SUPFAM" id="SSF49785">
    <property type="entry name" value="Galactose-binding domain-like"/>
    <property type="match status" value="2"/>
</dbReference>
<feature type="compositionally biased region" description="Low complexity" evidence="9">
    <location>
        <begin position="1"/>
        <end position="22"/>
    </location>
</feature>
<dbReference type="InterPro" id="IPR000209">
    <property type="entry name" value="Peptidase_S8/S53_dom"/>
</dbReference>
<dbReference type="Pfam" id="PF01483">
    <property type="entry name" value="P_proprotein"/>
    <property type="match status" value="1"/>
</dbReference>
<feature type="domain" description="C-type lectin" evidence="10">
    <location>
        <begin position="1929"/>
        <end position="2036"/>
    </location>
</feature>
<dbReference type="Pfam" id="PF00082">
    <property type="entry name" value="Peptidase_S8"/>
    <property type="match status" value="1"/>
</dbReference>
<dbReference type="EMBL" id="JAMXFF010000044">
    <property type="protein sequence ID" value="MCT7969190.1"/>
    <property type="molecule type" value="Genomic_DNA"/>
</dbReference>
<dbReference type="Gene3D" id="2.60.40.2030">
    <property type="match status" value="5"/>
</dbReference>
<dbReference type="PROSITE" id="PS00137">
    <property type="entry name" value="SUBTILASE_HIS"/>
    <property type="match status" value="1"/>
</dbReference>
<comment type="caution">
    <text evidence="12">The sequence shown here is derived from an EMBL/GenBank/DDBJ whole genome shotgun (WGS) entry which is preliminary data.</text>
</comment>